<dbReference type="Gene3D" id="3.40.50.2020">
    <property type="match status" value="1"/>
</dbReference>
<sequence length="594" mass="66598">MAERWRIIPKVIRLGSATSEDVPAERLDFYQWLVGEVFSAQATVEPSQTIYLSSNQLRSSAWQVYDRLVADVPTSADTDERIVVLVDFTLSPQELVIQTVAAYAGKAIGKLLLTDPNRHVLVMMPALKTGLLQSFRETVAEVDRAGHMIVQYDDGSRVRVSAGRDDTAIQRSDTEYTDQLRRLNQPIGDRLGGKVLRRLGHYRFGTSNEYCTRYFFDASYAVPEVSQLTKNLVVEERDASTGPLTIVSHQAHSPWLVEVGAEVAQRLGIQHHPLQAAGSLENLPDTGEVLLLLDVVNTRRTARSLINRLRQRGLTVRPTVVAVFVERERLGAGKDEFQMVVSRQSYRVRGVADPIDRRKTERARCDQCRAGIAPMDPRADRPGIRSFDMWEMLLAHEWVPEAYGPWDPDEVPSEAPRFSLAPDFERIFQDYGGWIAYKLDQMLEAVRLGGAGVKEAVYVCPAEPAMNTLTDLLKARRGARPVAVKIPRSVLWAVQQDDFSEVDRQVDVGWQRQLNLLAERESYAVAMIDEFNGSNTTALSMAKILGRFGIRAVAYLPVINRNPGSSLRLPGDLEVPIRALYEIPSPRPTPDGRR</sequence>
<dbReference type="Proteomes" id="UP001332243">
    <property type="component" value="Unassembled WGS sequence"/>
</dbReference>
<reference evidence="1 2" key="1">
    <citation type="submission" date="2024-01" db="EMBL/GenBank/DDBJ databases">
        <title>Genome insights into Plantactinospora sonchi sp. nov.</title>
        <authorList>
            <person name="Wang L."/>
        </authorList>
    </citation>
    <scope>NUCLEOTIDE SEQUENCE [LARGE SCALE GENOMIC DNA]</scope>
    <source>
        <strain evidence="1 2">NEAU-QY2</strain>
    </source>
</reference>
<dbReference type="RefSeq" id="WP_331218692.1">
    <property type="nucleotide sequence ID" value="NZ_JAZGQK010000046.1"/>
</dbReference>
<accession>A0ABU7S5C3</accession>
<comment type="caution">
    <text evidence="1">The sequence shown here is derived from an EMBL/GenBank/DDBJ whole genome shotgun (WGS) entry which is preliminary data.</text>
</comment>
<dbReference type="EMBL" id="JAZGQK010000046">
    <property type="protein sequence ID" value="MEE6263899.1"/>
    <property type="molecule type" value="Genomic_DNA"/>
</dbReference>
<evidence type="ECO:0000313" key="2">
    <source>
        <dbReference type="Proteomes" id="UP001332243"/>
    </source>
</evidence>
<protein>
    <submittedName>
        <fullName evidence="1">Uncharacterized protein</fullName>
    </submittedName>
</protein>
<name>A0ABU7S5C3_9ACTN</name>
<organism evidence="1 2">
    <name type="scientific">Plantactinospora sonchi</name>
    <dbReference type="NCBI Taxonomy" id="1544735"/>
    <lineage>
        <taxon>Bacteria</taxon>
        <taxon>Bacillati</taxon>
        <taxon>Actinomycetota</taxon>
        <taxon>Actinomycetes</taxon>
        <taxon>Micromonosporales</taxon>
        <taxon>Micromonosporaceae</taxon>
        <taxon>Plantactinospora</taxon>
    </lineage>
</organism>
<dbReference type="InterPro" id="IPR029057">
    <property type="entry name" value="PRTase-like"/>
</dbReference>
<proteinExistence type="predicted"/>
<evidence type="ECO:0000313" key="1">
    <source>
        <dbReference type="EMBL" id="MEE6263899.1"/>
    </source>
</evidence>
<gene>
    <name evidence="1" type="ORF">V1633_36165</name>
</gene>
<keyword evidence="2" id="KW-1185">Reference proteome</keyword>